<dbReference type="InParanoid" id="K3XTY4"/>
<dbReference type="Proteomes" id="UP000004995">
    <property type="component" value="Unassembled WGS sequence"/>
</dbReference>
<dbReference type="EMBL" id="AGNK02002759">
    <property type="status" value="NOT_ANNOTATED_CDS"/>
    <property type="molecule type" value="Genomic_DNA"/>
</dbReference>
<reference evidence="2" key="1">
    <citation type="journal article" date="2012" name="Nat. Biotechnol.">
        <title>Reference genome sequence of the model plant Setaria.</title>
        <authorList>
            <person name="Bennetzen J.L."/>
            <person name="Schmutz J."/>
            <person name="Wang H."/>
            <person name="Percifield R."/>
            <person name="Hawkins J."/>
            <person name="Pontaroli A.C."/>
            <person name="Estep M."/>
            <person name="Feng L."/>
            <person name="Vaughn J.N."/>
            <person name="Grimwood J."/>
            <person name="Jenkins J."/>
            <person name="Barry K."/>
            <person name="Lindquist E."/>
            <person name="Hellsten U."/>
            <person name="Deshpande S."/>
            <person name="Wang X."/>
            <person name="Wu X."/>
            <person name="Mitros T."/>
            <person name="Triplett J."/>
            <person name="Yang X."/>
            <person name="Ye C.Y."/>
            <person name="Mauro-Herrera M."/>
            <person name="Wang L."/>
            <person name="Li P."/>
            <person name="Sharma M."/>
            <person name="Sharma R."/>
            <person name="Ronald P.C."/>
            <person name="Panaud O."/>
            <person name="Kellogg E.A."/>
            <person name="Brutnell T.P."/>
            <person name="Doust A.N."/>
            <person name="Tuskan G.A."/>
            <person name="Rokhsar D."/>
            <person name="Devos K.M."/>
        </authorList>
    </citation>
    <scope>NUCLEOTIDE SEQUENCE [LARGE SCALE GENOMIC DNA]</scope>
    <source>
        <strain evidence="2">cv. Yugu1</strain>
    </source>
</reference>
<proteinExistence type="predicted"/>
<evidence type="ECO:0000313" key="1">
    <source>
        <dbReference type="EnsemblPlants" id="KQL03361"/>
    </source>
</evidence>
<dbReference type="EnsemblPlants" id="KQL03361">
    <property type="protein sequence ID" value="KQL03361"/>
    <property type="gene ID" value="SETIT_005391mg"/>
</dbReference>
<dbReference type="HOGENOM" id="CLU_3300319_0_0_1"/>
<accession>K3XTY4</accession>
<protein>
    <submittedName>
        <fullName evidence="1">Uncharacterized protein</fullName>
    </submittedName>
</protein>
<dbReference type="AlphaFoldDB" id="K3XTY4"/>
<sequence length="40" mass="4547">MFFSQFRGSFLEQPAIFHSWVSGGSKPTGHIQEPDLVQRP</sequence>
<dbReference type="Gramene" id="KQL03361">
    <property type="protein sequence ID" value="KQL03361"/>
    <property type="gene ID" value="SETIT_005391mg"/>
</dbReference>
<organism evidence="1 2">
    <name type="scientific">Setaria italica</name>
    <name type="common">Foxtail millet</name>
    <name type="synonym">Panicum italicum</name>
    <dbReference type="NCBI Taxonomy" id="4555"/>
    <lineage>
        <taxon>Eukaryota</taxon>
        <taxon>Viridiplantae</taxon>
        <taxon>Streptophyta</taxon>
        <taxon>Embryophyta</taxon>
        <taxon>Tracheophyta</taxon>
        <taxon>Spermatophyta</taxon>
        <taxon>Magnoliopsida</taxon>
        <taxon>Liliopsida</taxon>
        <taxon>Poales</taxon>
        <taxon>Poaceae</taxon>
        <taxon>PACMAD clade</taxon>
        <taxon>Panicoideae</taxon>
        <taxon>Panicodae</taxon>
        <taxon>Paniceae</taxon>
        <taxon>Cenchrinae</taxon>
        <taxon>Setaria</taxon>
    </lineage>
</organism>
<evidence type="ECO:0000313" key="2">
    <source>
        <dbReference type="Proteomes" id="UP000004995"/>
    </source>
</evidence>
<keyword evidence="2" id="KW-1185">Reference proteome</keyword>
<name>K3XTY4_SETIT</name>
<reference evidence="1" key="2">
    <citation type="submission" date="2018-08" db="UniProtKB">
        <authorList>
            <consortium name="EnsemblPlants"/>
        </authorList>
    </citation>
    <scope>IDENTIFICATION</scope>
    <source>
        <strain evidence="1">Yugu1</strain>
    </source>
</reference>